<keyword evidence="3" id="KW-1185">Reference proteome</keyword>
<reference evidence="2 3" key="2">
    <citation type="journal article" date="2020" name="Int. J. Syst. Evol. Microbiol.">
        <title>Leptospira yasudae sp. nov. and Leptospira stimsonii sp. nov., two new species of the pathogenic group isolated from environmental sources.</title>
        <authorList>
            <person name="Casanovas-Massana A."/>
            <person name="Hamond C."/>
            <person name="Santos L.A."/>
            <person name="de Oliveira D."/>
            <person name="Hacker K.P."/>
            <person name="Balassiano I."/>
            <person name="Costa F."/>
            <person name="Medeiros M.A."/>
            <person name="Reis M.G."/>
            <person name="Ko A.I."/>
            <person name="Wunder E.A."/>
        </authorList>
    </citation>
    <scope>NUCLEOTIDE SEQUENCE [LARGE SCALE GENOMIC DNA]</scope>
    <source>
        <strain evidence="2 3">B21</strain>
    </source>
</reference>
<dbReference type="EMBL" id="QHCR01000003">
    <property type="protein sequence ID" value="RHX80562.1"/>
    <property type="molecule type" value="Genomic_DNA"/>
</dbReference>
<dbReference type="Proteomes" id="UP000285569">
    <property type="component" value="Unassembled WGS sequence"/>
</dbReference>
<name>A0ABX9M5E4_9LEPT</name>
<feature type="transmembrane region" description="Helical" evidence="1">
    <location>
        <begin position="15"/>
        <end position="36"/>
    </location>
</feature>
<feature type="transmembrane region" description="Helical" evidence="1">
    <location>
        <begin position="109"/>
        <end position="132"/>
    </location>
</feature>
<reference evidence="3" key="1">
    <citation type="submission" date="2018-05" db="EMBL/GenBank/DDBJ databases">
        <title>Leptospira yasudae sp. nov. and Leptospira stimsonii sp. nov., two pathogenic species of the genus Leptospira isolated from environmental sources.</title>
        <authorList>
            <person name="Casanovas-Massana A."/>
            <person name="Hamond C."/>
            <person name="Santos L.A."/>
            <person name="Hacker K.P."/>
            <person name="Balassiano I."/>
            <person name="Medeiros M.A."/>
            <person name="Reis M.G."/>
            <person name="Ko A.I."/>
            <person name="Wunder E.A."/>
        </authorList>
    </citation>
    <scope>NUCLEOTIDE SEQUENCE [LARGE SCALE GENOMIC DNA]</scope>
    <source>
        <strain evidence="3">B21</strain>
    </source>
</reference>
<protein>
    <submittedName>
        <fullName evidence="2">Uncharacterized protein</fullName>
    </submittedName>
</protein>
<accession>A0ABX9M5E4</accession>
<feature type="transmembrane region" description="Helical" evidence="1">
    <location>
        <begin position="48"/>
        <end position="71"/>
    </location>
</feature>
<evidence type="ECO:0000313" key="3">
    <source>
        <dbReference type="Proteomes" id="UP000285569"/>
    </source>
</evidence>
<evidence type="ECO:0000256" key="1">
    <source>
        <dbReference type="SAM" id="Phobius"/>
    </source>
</evidence>
<gene>
    <name evidence="2" type="ORF">DLM77_06595</name>
</gene>
<sequence>METINLENDISRSRLILMIDSCAALSAGLILLLIPIPFASWYSLANELFTFTGAINLIYGLYSGSLLATIVFKKPLKKFFVNLLIRANVFWAFVCIGIIVWNWSSINPFGMAHIAFEACFVVFLATLEFYFVRPIAV</sequence>
<comment type="caution">
    <text evidence="2">The sequence shown here is derived from an EMBL/GenBank/DDBJ whole genome shotgun (WGS) entry which is preliminary data.</text>
</comment>
<evidence type="ECO:0000313" key="2">
    <source>
        <dbReference type="EMBL" id="RHX80562.1"/>
    </source>
</evidence>
<organism evidence="2 3">
    <name type="scientific">Leptospira yasudae</name>
    <dbReference type="NCBI Taxonomy" id="2202201"/>
    <lineage>
        <taxon>Bacteria</taxon>
        <taxon>Pseudomonadati</taxon>
        <taxon>Spirochaetota</taxon>
        <taxon>Spirochaetia</taxon>
        <taxon>Leptospirales</taxon>
        <taxon>Leptospiraceae</taxon>
        <taxon>Leptospira</taxon>
    </lineage>
</organism>
<feature type="transmembrane region" description="Helical" evidence="1">
    <location>
        <begin position="83"/>
        <end position="103"/>
    </location>
</feature>
<keyword evidence="1" id="KW-1133">Transmembrane helix</keyword>
<proteinExistence type="predicted"/>
<keyword evidence="1" id="KW-0812">Transmembrane</keyword>
<keyword evidence="1" id="KW-0472">Membrane</keyword>